<feature type="transmembrane region" description="Helical" evidence="1">
    <location>
        <begin position="49"/>
        <end position="68"/>
    </location>
</feature>
<dbReference type="AlphaFoldDB" id="A0A0A9DMJ0"/>
<accession>A0A0A9DMJ0</accession>
<reference evidence="2" key="2">
    <citation type="journal article" date="2015" name="Data Brief">
        <title>Shoot transcriptome of the giant reed, Arundo donax.</title>
        <authorList>
            <person name="Barrero R.A."/>
            <person name="Guerrero F.D."/>
            <person name="Moolhuijzen P."/>
            <person name="Goolsby J.A."/>
            <person name="Tidwell J."/>
            <person name="Bellgard S.E."/>
            <person name="Bellgard M.I."/>
        </authorList>
    </citation>
    <scope>NUCLEOTIDE SEQUENCE</scope>
    <source>
        <tissue evidence="2">Shoot tissue taken approximately 20 cm above the soil surface</tissue>
    </source>
</reference>
<name>A0A0A9DMJ0_ARUDO</name>
<keyword evidence="1" id="KW-0472">Membrane</keyword>
<keyword evidence="1" id="KW-0812">Transmembrane</keyword>
<dbReference type="EMBL" id="GBRH01208096">
    <property type="protein sequence ID" value="JAD89799.1"/>
    <property type="molecule type" value="Transcribed_RNA"/>
</dbReference>
<reference evidence="2" key="1">
    <citation type="submission" date="2014-09" db="EMBL/GenBank/DDBJ databases">
        <authorList>
            <person name="Magalhaes I.L.F."/>
            <person name="Oliveira U."/>
            <person name="Santos F.R."/>
            <person name="Vidigal T.H.D.A."/>
            <person name="Brescovit A.D."/>
            <person name="Santos A.J."/>
        </authorList>
    </citation>
    <scope>NUCLEOTIDE SEQUENCE</scope>
    <source>
        <tissue evidence="2">Shoot tissue taken approximately 20 cm above the soil surface</tissue>
    </source>
</reference>
<evidence type="ECO:0000313" key="2">
    <source>
        <dbReference type="EMBL" id="JAD89799.1"/>
    </source>
</evidence>
<keyword evidence="1" id="KW-1133">Transmembrane helix</keyword>
<organism evidence="2">
    <name type="scientific">Arundo donax</name>
    <name type="common">Giant reed</name>
    <name type="synonym">Donax arundinaceus</name>
    <dbReference type="NCBI Taxonomy" id="35708"/>
    <lineage>
        <taxon>Eukaryota</taxon>
        <taxon>Viridiplantae</taxon>
        <taxon>Streptophyta</taxon>
        <taxon>Embryophyta</taxon>
        <taxon>Tracheophyta</taxon>
        <taxon>Spermatophyta</taxon>
        <taxon>Magnoliopsida</taxon>
        <taxon>Liliopsida</taxon>
        <taxon>Poales</taxon>
        <taxon>Poaceae</taxon>
        <taxon>PACMAD clade</taxon>
        <taxon>Arundinoideae</taxon>
        <taxon>Arundineae</taxon>
        <taxon>Arundo</taxon>
    </lineage>
</organism>
<evidence type="ECO:0000256" key="1">
    <source>
        <dbReference type="SAM" id="Phobius"/>
    </source>
</evidence>
<protein>
    <submittedName>
        <fullName evidence="2">Uncharacterized protein</fullName>
    </submittedName>
</protein>
<proteinExistence type="predicted"/>
<feature type="transmembrane region" description="Helical" evidence="1">
    <location>
        <begin position="18"/>
        <end position="37"/>
    </location>
</feature>
<sequence length="166" mass="18766">MSEDLHAEFMWLALVQDVAKSLGTVVAVFVLLLGCKLEHNIMVKANKRVVYRLLRRWIAIFFGLLSAGCGGHDHCTVDATQHAQSISGLLPFGYMFLVTFEDNQGPFLRQMISNLVHHPIDRQLEFNLAQYFVDLLHGFFKGSSYGFLNGSIIRDLILTRITATYC</sequence>